<dbReference type="SMART" id="SM00255">
    <property type="entry name" value="TIR"/>
    <property type="match status" value="1"/>
</dbReference>
<name>A0AAV8SZA4_9ROSI</name>
<feature type="domain" description="TIR" evidence="3">
    <location>
        <begin position="1"/>
        <end position="159"/>
    </location>
</feature>
<keyword evidence="5" id="KW-1185">Reference proteome</keyword>
<gene>
    <name evidence="4" type="ORF">K2173_009838</name>
</gene>
<dbReference type="SUPFAM" id="SSF52200">
    <property type="entry name" value="Toll/Interleukin receptor TIR domain"/>
    <property type="match status" value="1"/>
</dbReference>
<dbReference type="InterPro" id="IPR000157">
    <property type="entry name" value="TIR_dom"/>
</dbReference>
<dbReference type="PROSITE" id="PS50104">
    <property type="entry name" value="TIR"/>
    <property type="match status" value="1"/>
</dbReference>
<feature type="region of interest" description="Disordered" evidence="2">
    <location>
        <begin position="251"/>
        <end position="271"/>
    </location>
</feature>
<dbReference type="Gene3D" id="3.40.50.10140">
    <property type="entry name" value="Toll/interleukin-1 receptor homology (TIR) domain"/>
    <property type="match status" value="1"/>
</dbReference>
<dbReference type="AlphaFoldDB" id="A0AAV8SZA4"/>
<dbReference type="PANTHER" id="PTHR32009">
    <property type="entry name" value="TMV RESISTANCE PROTEIN N-LIKE"/>
    <property type="match status" value="1"/>
</dbReference>
<comment type="caution">
    <text evidence="4">The sequence shown here is derived from an EMBL/GenBank/DDBJ whole genome shotgun (WGS) entry which is preliminary data.</text>
</comment>
<reference evidence="4 5" key="1">
    <citation type="submission" date="2021-09" db="EMBL/GenBank/DDBJ databases">
        <title>Genomic insights and catalytic innovation underlie evolution of tropane alkaloids biosynthesis.</title>
        <authorList>
            <person name="Wang Y.-J."/>
            <person name="Tian T."/>
            <person name="Huang J.-P."/>
            <person name="Huang S.-X."/>
        </authorList>
    </citation>
    <scope>NUCLEOTIDE SEQUENCE [LARGE SCALE GENOMIC DNA]</scope>
    <source>
        <strain evidence="4">KIB-2018</strain>
        <tissue evidence="4">Leaf</tissue>
    </source>
</reference>
<organism evidence="4 5">
    <name type="scientific">Erythroxylum novogranatense</name>
    <dbReference type="NCBI Taxonomy" id="1862640"/>
    <lineage>
        <taxon>Eukaryota</taxon>
        <taxon>Viridiplantae</taxon>
        <taxon>Streptophyta</taxon>
        <taxon>Embryophyta</taxon>
        <taxon>Tracheophyta</taxon>
        <taxon>Spermatophyta</taxon>
        <taxon>Magnoliopsida</taxon>
        <taxon>eudicotyledons</taxon>
        <taxon>Gunneridae</taxon>
        <taxon>Pentapetalae</taxon>
        <taxon>rosids</taxon>
        <taxon>fabids</taxon>
        <taxon>Malpighiales</taxon>
        <taxon>Erythroxylaceae</taxon>
        <taxon>Erythroxylum</taxon>
    </lineage>
</organism>
<proteinExistence type="predicted"/>
<evidence type="ECO:0000259" key="3">
    <source>
        <dbReference type="PROSITE" id="PS50104"/>
    </source>
</evidence>
<dbReference type="Proteomes" id="UP001159364">
    <property type="component" value="Linkage Group LG07"/>
</dbReference>
<keyword evidence="1" id="KW-0520">NAD</keyword>
<sequence length="479" mass="55162">MAFISFRGKIRYGFVSFVCDAFRKEKIPFIIDEEFQRGRDIKKEIEKEIEKAEVLIPIICKDYATSVWCLDELVLIVKYHETKHILPVLYHVNQKDVMSQKGCFEQAFDDLGNTYTEEVVNMWRIAFRKIAEFTPHLVRIDRHESEVVQNITRDVCKMLKRVCSLDTNGPHDVIMNIPAAPDRFSSQHGSGIPFVNEYPKEKILARMMTPGGMNSEAEFFIKEEASRMPPAKRDFLASRLADQVLQEDFDEMKYSSSSEDDEQDDDGHPLPKSMLVRLRTSLKTVIHGFSLGASVLQNADMLAKLKDSLSYLSRLGPCYGFHCEEKVIFDGLNEMLKQQEAELKAADNILDKTSLYHMYKETAAAYLQEHSCRFQELCSEKMAQEEAETHLKEQQQALENQLTHIDAELQAARTSKVRLEHKMNLCRGAAALQKDKMRNCIYQLKELQPVLEEAENSEADVELTIENLKNRIELLSFLL</sequence>
<evidence type="ECO:0000313" key="5">
    <source>
        <dbReference type="Proteomes" id="UP001159364"/>
    </source>
</evidence>
<accession>A0AAV8SZA4</accession>
<dbReference type="InterPro" id="IPR035897">
    <property type="entry name" value="Toll_tir_struct_dom_sf"/>
</dbReference>
<dbReference type="EMBL" id="JAIWQS010000007">
    <property type="protein sequence ID" value="KAJ8759737.1"/>
    <property type="molecule type" value="Genomic_DNA"/>
</dbReference>
<evidence type="ECO:0000313" key="4">
    <source>
        <dbReference type="EMBL" id="KAJ8759737.1"/>
    </source>
</evidence>
<protein>
    <recommendedName>
        <fullName evidence="3">TIR domain-containing protein</fullName>
    </recommendedName>
</protein>
<dbReference type="GO" id="GO:0007165">
    <property type="term" value="P:signal transduction"/>
    <property type="evidence" value="ECO:0007669"/>
    <property type="project" value="InterPro"/>
</dbReference>
<evidence type="ECO:0000256" key="2">
    <source>
        <dbReference type="SAM" id="MobiDB-lite"/>
    </source>
</evidence>
<dbReference type="Pfam" id="PF01582">
    <property type="entry name" value="TIR"/>
    <property type="match status" value="1"/>
</dbReference>
<evidence type="ECO:0000256" key="1">
    <source>
        <dbReference type="ARBA" id="ARBA00023027"/>
    </source>
</evidence>
<dbReference type="PANTHER" id="PTHR32009:SF154">
    <property type="entry name" value="TIR DOMAIN-CONTAINING PROTEIN"/>
    <property type="match status" value="1"/>
</dbReference>